<dbReference type="EMBL" id="BSNI01000002">
    <property type="protein sequence ID" value="GLQ17138.1"/>
    <property type="molecule type" value="Genomic_DNA"/>
</dbReference>
<feature type="domain" description="Cell wall hydrolase SleB" evidence="2">
    <location>
        <begin position="62"/>
        <end position="181"/>
    </location>
</feature>
<reference evidence="3" key="2">
    <citation type="submission" date="2023-01" db="EMBL/GenBank/DDBJ databases">
        <title>Draft genome sequence of Maritalea porphyrae strain NBRC 107169.</title>
        <authorList>
            <person name="Sun Q."/>
            <person name="Mori K."/>
        </authorList>
    </citation>
    <scope>NUCLEOTIDE SEQUENCE</scope>
    <source>
        <strain evidence="3">NBRC 107169</strain>
    </source>
</reference>
<keyword evidence="4" id="KW-1185">Reference proteome</keyword>
<evidence type="ECO:0000313" key="4">
    <source>
        <dbReference type="Proteomes" id="UP001161405"/>
    </source>
</evidence>
<sequence length="184" mass="20347">MAFTLVLLAVLPAAAQQQTAHLTPQLLSAYAKTKFTPTAKKLQIAAEEKDCLTKAIYHEARGEPEAGQWAVAQVILNRVKHHKYPNTVCGVVYQNAHKANRCQFSFACDGKSDAGGNGNRIVRVSWVKAGLIANHAYKQFQQQKSVDLLPDTTLFYHAKRVSPSWASAYQPVKQIGAHIFYTPL</sequence>
<evidence type="ECO:0000313" key="3">
    <source>
        <dbReference type="EMBL" id="GLQ17138.1"/>
    </source>
</evidence>
<accession>A0ABQ5URA7</accession>
<name>A0ABQ5URA7_9HYPH</name>
<dbReference type="InterPro" id="IPR042047">
    <property type="entry name" value="SleB_dom1"/>
</dbReference>
<evidence type="ECO:0000256" key="1">
    <source>
        <dbReference type="SAM" id="SignalP"/>
    </source>
</evidence>
<feature type="chain" id="PRO_5047322213" description="Cell wall hydrolase SleB domain-containing protein" evidence="1">
    <location>
        <begin position="16"/>
        <end position="184"/>
    </location>
</feature>
<evidence type="ECO:0000259" key="2">
    <source>
        <dbReference type="Pfam" id="PF07486"/>
    </source>
</evidence>
<dbReference type="Proteomes" id="UP001161405">
    <property type="component" value="Unassembled WGS sequence"/>
</dbReference>
<protein>
    <recommendedName>
        <fullName evidence="2">Cell wall hydrolase SleB domain-containing protein</fullName>
    </recommendedName>
</protein>
<dbReference type="Pfam" id="PF07486">
    <property type="entry name" value="Hydrolase_2"/>
    <property type="match status" value="1"/>
</dbReference>
<dbReference type="InterPro" id="IPR011105">
    <property type="entry name" value="Cell_wall_hydrolase_SleB"/>
</dbReference>
<dbReference type="Gene3D" id="1.10.10.2520">
    <property type="entry name" value="Cell wall hydrolase SleB, domain 1"/>
    <property type="match status" value="1"/>
</dbReference>
<gene>
    <name evidence="3" type="ORF">GCM10007879_13870</name>
</gene>
<reference evidence="3" key="1">
    <citation type="journal article" date="2014" name="Int. J. Syst. Evol. Microbiol.">
        <title>Complete genome of a new Firmicutes species belonging to the dominant human colonic microbiota ('Ruminococcus bicirculans') reveals two chromosomes and a selective capacity to utilize plant glucans.</title>
        <authorList>
            <consortium name="NISC Comparative Sequencing Program"/>
            <person name="Wegmann U."/>
            <person name="Louis P."/>
            <person name="Goesmann A."/>
            <person name="Henrissat B."/>
            <person name="Duncan S.H."/>
            <person name="Flint H.J."/>
        </authorList>
    </citation>
    <scope>NUCLEOTIDE SEQUENCE</scope>
    <source>
        <strain evidence="3">NBRC 107169</strain>
    </source>
</reference>
<keyword evidence="1" id="KW-0732">Signal</keyword>
<feature type="signal peptide" evidence="1">
    <location>
        <begin position="1"/>
        <end position="15"/>
    </location>
</feature>
<organism evidence="3 4">
    <name type="scientific">Maritalea porphyrae</name>
    <dbReference type="NCBI Taxonomy" id="880732"/>
    <lineage>
        <taxon>Bacteria</taxon>
        <taxon>Pseudomonadati</taxon>
        <taxon>Pseudomonadota</taxon>
        <taxon>Alphaproteobacteria</taxon>
        <taxon>Hyphomicrobiales</taxon>
        <taxon>Devosiaceae</taxon>
        <taxon>Maritalea</taxon>
    </lineage>
</organism>
<comment type="caution">
    <text evidence="3">The sequence shown here is derived from an EMBL/GenBank/DDBJ whole genome shotgun (WGS) entry which is preliminary data.</text>
</comment>
<proteinExistence type="predicted"/>